<keyword evidence="4" id="KW-0539">Nucleus</keyword>
<sequence length="333" mass="37007">MGRSPCCDDNSGLKKGPWTPEEDEKLISYIQEHGSHGSWRALPKAAGLNRCGKSCRLRWTNYLRPDIKRGRFCEEEEELIIKLHSVLGNKWSRIAAHLPGRTDNEIKNYWNTHIRKKLLQMGIDPVTHKPRTDLNLLANLSQLLSPPPNLANLINPWDNINNALRLQPNVAELAKLQVLQNIFQILNTGNSLPNMDQITPLNNPGLMPPHANDLLGNPSNPNPMCSSSQFGVGGQVPKSGEYSTWASMDTINCNNKSNLSSLDESRLPSLVNISPEPSTMNKQKQIESNTNSTNYGSGSSELTAATGDLFEGLEKLLDDDGNSDSFWKDFIIK</sequence>
<reference evidence="8" key="1">
    <citation type="submission" date="2022-04" db="EMBL/GenBank/DDBJ databases">
        <title>Carnegiea gigantea Genome sequencing and assembly v2.</title>
        <authorList>
            <person name="Copetti D."/>
            <person name="Sanderson M.J."/>
            <person name="Burquez A."/>
            <person name="Wojciechowski M.F."/>
        </authorList>
    </citation>
    <scope>NUCLEOTIDE SEQUENCE</scope>
    <source>
        <strain evidence="8">SGP5-SGP5p</strain>
        <tissue evidence="8">Aerial part</tissue>
    </source>
</reference>
<evidence type="ECO:0000259" key="6">
    <source>
        <dbReference type="PROSITE" id="PS50090"/>
    </source>
</evidence>
<dbReference type="PANTHER" id="PTHR47994:SF5">
    <property type="entry name" value="F14D16.11-RELATED"/>
    <property type="match status" value="1"/>
</dbReference>
<evidence type="ECO:0000256" key="5">
    <source>
        <dbReference type="SAM" id="MobiDB-lite"/>
    </source>
</evidence>
<feature type="compositionally biased region" description="Low complexity" evidence="5">
    <location>
        <begin position="288"/>
        <end position="300"/>
    </location>
</feature>
<keyword evidence="2" id="KW-0677">Repeat</keyword>
<dbReference type="PROSITE" id="PS50090">
    <property type="entry name" value="MYB_LIKE"/>
    <property type="match status" value="2"/>
</dbReference>
<organism evidence="8 9">
    <name type="scientific">Carnegiea gigantea</name>
    <dbReference type="NCBI Taxonomy" id="171969"/>
    <lineage>
        <taxon>Eukaryota</taxon>
        <taxon>Viridiplantae</taxon>
        <taxon>Streptophyta</taxon>
        <taxon>Embryophyta</taxon>
        <taxon>Tracheophyta</taxon>
        <taxon>Spermatophyta</taxon>
        <taxon>Magnoliopsida</taxon>
        <taxon>eudicotyledons</taxon>
        <taxon>Gunneridae</taxon>
        <taxon>Pentapetalae</taxon>
        <taxon>Caryophyllales</taxon>
        <taxon>Cactineae</taxon>
        <taxon>Cactaceae</taxon>
        <taxon>Cactoideae</taxon>
        <taxon>Echinocereeae</taxon>
        <taxon>Carnegiea</taxon>
    </lineage>
</organism>
<dbReference type="FunFam" id="1.10.10.60:FF:000001">
    <property type="entry name" value="MYB-related transcription factor"/>
    <property type="match status" value="1"/>
</dbReference>
<dbReference type="InterPro" id="IPR017930">
    <property type="entry name" value="Myb_dom"/>
</dbReference>
<dbReference type="CDD" id="cd00167">
    <property type="entry name" value="SANT"/>
    <property type="match status" value="1"/>
</dbReference>
<dbReference type="AlphaFoldDB" id="A0A9Q1KSS4"/>
<comment type="caution">
    <text evidence="8">The sequence shown here is derived from an EMBL/GenBank/DDBJ whole genome shotgun (WGS) entry which is preliminary data.</text>
</comment>
<dbReference type="Proteomes" id="UP001153076">
    <property type="component" value="Unassembled WGS sequence"/>
</dbReference>
<feature type="region of interest" description="Disordered" evidence="5">
    <location>
        <begin position="272"/>
        <end position="300"/>
    </location>
</feature>
<dbReference type="FunFam" id="1.10.10.60:FF:000349">
    <property type="entry name" value="Transcription factor MYB39"/>
    <property type="match status" value="1"/>
</dbReference>
<evidence type="ECO:0008006" key="10">
    <source>
        <dbReference type="Google" id="ProtNLM"/>
    </source>
</evidence>
<feature type="domain" description="Myb-like" evidence="6">
    <location>
        <begin position="10"/>
        <end position="63"/>
    </location>
</feature>
<comment type="subcellular location">
    <subcellularLocation>
        <location evidence="1">Nucleus</location>
    </subcellularLocation>
</comment>
<dbReference type="InterPro" id="IPR009057">
    <property type="entry name" value="Homeodomain-like_sf"/>
</dbReference>
<dbReference type="EMBL" id="JAKOGI010000030">
    <property type="protein sequence ID" value="KAJ8448405.1"/>
    <property type="molecule type" value="Genomic_DNA"/>
</dbReference>
<evidence type="ECO:0000313" key="8">
    <source>
        <dbReference type="EMBL" id="KAJ8448405.1"/>
    </source>
</evidence>
<name>A0A9Q1KSS4_9CARY</name>
<protein>
    <recommendedName>
        <fullName evidence="10">Transcription factor MYB39</fullName>
    </recommendedName>
</protein>
<feature type="domain" description="HTH myb-type" evidence="7">
    <location>
        <begin position="64"/>
        <end position="118"/>
    </location>
</feature>
<evidence type="ECO:0000256" key="4">
    <source>
        <dbReference type="ARBA" id="ARBA00023242"/>
    </source>
</evidence>
<feature type="compositionally biased region" description="Polar residues" evidence="5">
    <location>
        <begin position="272"/>
        <end position="287"/>
    </location>
</feature>
<proteinExistence type="predicted"/>
<evidence type="ECO:0000256" key="3">
    <source>
        <dbReference type="ARBA" id="ARBA00023125"/>
    </source>
</evidence>
<dbReference type="InterPro" id="IPR015495">
    <property type="entry name" value="Myb_TF_plants"/>
</dbReference>
<gene>
    <name evidence="8" type="ORF">Cgig2_022033</name>
</gene>
<dbReference type="SUPFAM" id="SSF46689">
    <property type="entry name" value="Homeodomain-like"/>
    <property type="match status" value="1"/>
</dbReference>
<accession>A0A9Q1KSS4</accession>
<dbReference type="GO" id="GO:0005634">
    <property type="term" value="C:nucleus"/>
    <property type="evidence" value="ECO:0007669"/>
    <property type="project" value="UniProtKB-SubCell"/>
</dbReference>
<dbReference type="GO" id="GO:0003677">
    <property type="term" value="F:DNA binding"/>
    <property type="evidence" value="ECO:0007669"/>
    <property type="project" value="UniProtKB-KW"/>
</dbReference>
<feature type="domain" description="Myb-like" evidence="6">
    <location>
        <begin position="64"/>
        <end position="114"/>
    </location>
</feature>
<dbReference type="SMART" id="SM00717">
    <property type="entry name" value="SANT"/>
    <property type="match status" value="2"/>
</dbReference>
<feature type="domain" description="HTH myb-type" evidence="7">
    <location>
        <begin position="10"/>
        <end position="63"/>
    </location>
</feature>
<keyword evidence="3" id="KW-0238">DNA-binding</keyword>
<dbReference type="PROSITE" id="PS51294">
    <property type="entry name" value="HTH_MYB"/>
    <property type="match status" value="2"/>
</dbReference>
<dbReference type="OrthoDB" id="2143914at2759"/>
<dbReference type="Gene3D" id="1.10.10.60">
    <property type="entry name" value="Homeodomain-like"/>
    <property type="match status" value="2"/>
</dbReference>
<evidence type="ECO:0000256" key="2">
    <source>
        <dbReference type="ARBA" id="ARBA00022737"/>
    </source>
</evidence>
<evidence type="ECO:0000259" key="7">
    <source>
        <dbReference type="PROSITE" id="PS51294"/>
    </source>
</evidence>
<evidence type="ECO:0000313" key="9">
    <source>
        <dbReference type="Proteomes" id="UP001153076"/>
    </source>
</evidence>
<dbReference type="PANTHER" id="PTHR47994">
    <property type="entry name" value="F14D16.11-RELATED"/>
    <property type="match status" value="1"/>
</dbReference>
<keyword evidence="9" id="KW-1185">Reference proteome</keyword>
<dbReference type="InterPro" id="IPR001005">
    <property type="entry name" value="SANT/Myb"/>
</dbReference>
<evidence type="ECO:0000256" key="1">
    <source>
        <dbReference type="ARBA" id="ARBA00004123"/>
    </source>
</evidence>
<dbReference type="Pfam" id="PF00249">
    <property type="entry name" value="Myb_DNA-binding"/>
    <property type="match status" value="2"/>
</dbReference>